<gene>
    <name evidence="1" type="ORF">BECKDK2373B_GA0170837_10964</name>
</gene>
<dbReference type="AlphaFoldDB" id="A0A450T2X2"/>
<proteinExistence type="predicted"/>
<protein>
    <submittedName>
        <fullName evidence="1">Uncharacterized protein</fullName>
    </submittedName>
</protein>
<reference evidence="1" key="1">
    <citation type="submission" date="2019-02" db="EMBL/GenBank/DDBJ databases">
        <authorList>
            <person name="Gruber-Vodicka R. H."/>
            <person name="Seah K. B. B."/>
        </authorList>
    </citation>
    <scope>NUCLEOTIDE SEQUENCE</scope>
    <source>
        <strain evidence="1">BECK_DK47</strain>
    </source>
</reference>
<name>A0A450T2X2_9GAMM</name>
<dbReference type="EMBL" id="CAADEX010000096">
    <property type="protein sequence ID" value="VFJ60853.1"/>
    <property type="molecule type" value="Genomic_DNA"/>
</dbReference>
<organism evidence="1">
    <name type="scientific">Candidatus Kentrum sp. DK</name>
    <dbReference type="NCBI Taxonomy" id="2126562"/>
    <lineage>
        <taxon>Bacteria</taxon>
        <taxon>Pseudomonadati</taxon>
        <taxon>Pseudomonadota</taxon>
        <taxon>Gammaproteobacteria</taxon>
        <taxon>Candidatus Kentrum</taxon>
    </lineage>
</organism>
<sequence>MPRESTIKFKKRLLQGAGERVAFIPDLRVFEFLTPAECMDAFRRDWGDANTPQAVCLPLIGIDGVAFPNDLRDATMMRAKTGFDRAPAKKSLGQIASEFAGMGANLYLYVCPSMEFLQVEACHVLDIRNSGSPSACVHKEKTQEIMKYLVGAGLDHVQEALGKHEARIQGLAIDITDLWGMGGEDGKLYPTCFCEECRAYLEEQGVELEQFETYPNPWNLALEVSDSGISYMDNLSRDESPASIRGKSALRGFGAAFDSEAKKLGAADALMKYMVARHRMVEEFLDSIFDEARIYPPEGEGRRLRKIAVCEGGDYDWTAGVFPPSLSPKIIDELWLDPADKLPSIPLPHKMFMWRRATYFLNAFFEMLSNAADGRMRTTTGLARFSEEGIKHRLHTRGNQALHNELRGARQLAALPALEDGGRNGFVGVVFSQELLEKLLREPVIAKGLAQEAGDQDPSALLSDLLARLTGAAGPEGE</sequence>
<evidence type="ECO:0000313" key="1">
    <source>
        <dbReference type="EMBL" id="VFJ60853.1"/>
    </source>
</evidence>
<accession>A0A450T2X2</accession>